<dbReference type="STRING" id="419475.A8A54_18355"/>
<comment type="caution">
    <text evidence="4">The sequence shown here is derived from an EMBL/GenBank/DDBJ whole genome shotgun (WGS) entry which is preliminary data.</text>
</comment>
<dbReference type="PANTHER" id="PTHR23028">
    <property type="entry name" value="ACETYLTRANSFERASE"/>
    <property type="match status" value="1"/>
</dbReference>
<gene>
    <name evidence="4" type="ORF">CEV34_1611</name>
    <name evidence="3" type="ORF">EHE22_13165</name>
</gene>
<feature type="transmembrane region" description="Helical" evidence="1">
    <location>
        <begin position="36"/>
        <end position="57"/>
    </location>
</feature>
<keyword evidence="1" id="KW-0812">Transmembrane</keyword>
<keyword evidence="4" id="KW-0012">Acyltransferase</keyword>
<feature type="transmembrane region" description="Helical" evidence="1">
    <location>
        <begin position="287"/>
        <end position="308"/>
    </location>
</feature>
<dbReference type="InterPro" id="IPR050879">
    <property type="entry name" value="Acyltransferase_3"/>
</dbReference>
<dbReference type="EMBL" id="NNRM01000017">
    <property type="protein sequence ID" value="OYR27555.1"/>
    <property type="molecule type" value="Genomic_DNA"/>
</dbReference>
<dbReference type="RefSeq" id="WP_007872983.1">
    <property type="nucleotide sequence ID" value="NZ_CAXURC020000001.1"/>
</dbReference>
<evidence type="ECO:0000313" key="3">
    <source>
        <dbReference type="EMBL" id="NNV21376.1"/>
    </source>
</evidence>
<feature type="transmembrane region" description="Helical" evidence="1">
    <location>
        <begin position="136"/>
        <end position="154"/>
    </location>
</feature>
<evidence type="ECO:0000313" key="6">
    <source>
        <dbReference type="Proteomes" id="UP000526233"/>
    </source>
</evidence>
<dbReference type="GO" id="GO:0000271">
    <property type="term" value="P:polysaccharide biosynthetic process"/>
    <property type="evidence" value="ECO:0007669"/>
    <property type="project" value="TreeGrafter"/>
</dbReference>
<evidence type="ECO:0000313" key="4">
    <source>
        <dbReference type="EMBL" id="OYR27555.1"/>
    </source>
</evidence>
<feature type="transmembrane region" description="Helical" evidence="1">
    <location>
        <begin position="258"/>
        <end position="275"/>
    </location>
</feature>
<keyword evidence="1" id="KW-0472">Membrane</keyword>
<dbReference type="Proteomes" id="UP000216188">
    <property type="component" value="Unassembled WGS sequence"/>
</dbReference>
<feature type="domain" description="Acyltransferase 3" evidence="2">
    <location>
        <begin position="6"/>
        <end position="332"/>
    </location>
</feature>
<feature type="transmembrane region" description="Helical" evidence="1">
    <location>
        <begin position="191"/>
        <end position="210"/>
    </location>
</feature>
<dbReference type="InterPro" id="IPR002656">
    <property type="entry name" value="Acyl_transf_3_dom"/>
</dbReference>
<protein>
    <submittedName>
        <fullName evidence="3 4">Acyltransferase</fullName>
    </submittedName>
</protein>
<keyword evidence="5" id="KW-1185">Reference proteome</keyword>
<dbReference type="EMBL" id="PKQI01000002">
    <property type="protein sequence ID" value="NNV21376.1"/>
    <property type="molecule type" value="Genomic_DNA"/>
</dbReference>
<sequence length="374" mass="42435">MKRLSDFDGMRFLLCIGIALFHYSFRISVKNDAIQNVILTFAYFTDIFFIVSGLFLGRRRNYVWGARHYAGFVGRRLARIYPLHAVVFSCFALISVLTAWGMLHPSTQPNMSWWTGFAQLLLIHNWGMGQTFSYNYVSWSLSALFMMYLCFPLFDLLCKRLGGWLLVIIVAAIIGGDYLARLLGASSLTRIQFADVGVFRALPSFLFGMWLARREQSALPKWLIKIALAACMIVFLFYHPSGSDTDTATLEGPKRLLFLYFCMYMLYAASTQQLYTPLRWSGFVQLARYSFGIFILHPLIGLFFFNALPKSWGQNTLEAVLLIGAGVLVSIGAAIVAYHFFENPVNRWLVAKINAWENRTPDIVVETASPTQSA</sequence>
<keyword evidence="1" id="KW-1133">Transmembrane helix</keyword>
<dbReference type="AlphaFoldDB" id="A0A256GK63"/>
<reference evidence="4 5" key="1">
    <citation type="submission" date="2017-07" db="EMBL/GenBank/DDBJ databases">
        <title>Phylogenetic study on the rhizospheric bacterium Ochrobactrum sp. A44.</title>
        <authorList>
            <person name="Krzyzanowska D.M."/>
            <person name="Ossowicki A."/>
            <person name="Rajewska M."/>
            <person name="Maciag T."/>
            <person name="Kaczynski Z."/>
            <person name="Czerwicka M."/>
            <person name="Jafra S."/>
        </authorList>
    </citation>
    <scope>NUCLEOTIDE SEQUENCE [LARGE SCALE GENOMIC DNA]</scope>
    <source>
        <strain evidence="4 5">CCUG 30717</strain>
    </source>
</reference>
<evidence type="ECO:0000313" key="5">
    <source>
        <dbReference type="Proteomes" id="UP000216188"/>
    </source>
</evidence>
<evidence type="ECO:0000259" key="2">
    <source>
        <dbReference type="Pfam" id="PF01757"/>
    </source>
</evidence>
<dbReference type="PANTHER" id="PTHR23028:SF53">
    <property type="entry name" value="ACYL_TRANSF_3 DOMAIN-CONTAINING PROTEIN"/>
    <property type="match status" value="1"/>
</dbReference>
<name>A0A256GK63_9HYPH</name>
<feature type="transmembrane region" description="Helical" evidence="1">
    <location>
        <begin position="78"/>
        <end position="103"/>
    </location>
</feature>
<feature type="transmembrane region" description="Helical" evidence="1">
    <location>
        <begin position="222"/>
        <end position="238"/>
    </location>
</feature>
<keyword evidence="4" id="KW-0808">Transferase</keyword>
<dbReference type="Pfam" id="PF01757">
    <property type="entry name" value="Acyl_transf_3"/>
    <property type="match status" value="1"/>
</dbReference>
<feature type="transmembrane region" description="Helical" evidence="1">
    <location>
        <begin position="161"/>
        <end position="179"/>
    </location>
</feature>
<dbReference type="GO" id="GO:0016747">
    <property type="term" value="F:acyltransferase activity, transferring groups other than amino-acyl groups"/>
    <property type="evidence" value="ECO:0007669"/>
    <property type="project" value="InterPro"/>
</dbReference>
<dbReference type="Proteomes" id="UP000526233">
    <property type="component" value="Unassembled WGS sequence"/>
</dbReference>
<feature type="transmembrane region" description="Helical" evidence="1">
    <location>
        <begin position="320"/>
        <end position="341"/>
    </location>
</feature>
<proteinExistence type="predicted"/>
<organism evidence="4 5">
    <name type="scientific">Brucella pseudogrignonensis</name>
    <dbReference type="NCBI Taxonomy" id="419475"/>
    <lineage>
        <taxon>Bacteria</taxon>
        <taxon>Pseudomonadati</taxon>
        <taxon>Pseudomonadota</taxon>
        <taxon>Alphaproteobacteria</taxon>
        <taxon>Hyphomicrobiales</taxon>
        <taxon>Brucellaceae</taxon>
        <taxon>Brucella/Ochrobactrum group</taxon>
        <taxon>Brucella</taxon>
    </lineage>
</organism>
<evidence type="ECO:0000256" key="1">
    <source>
        <dbReference type="SAM" id="Phobius"/>
    </source>
</evidence>
<reference evidence="3 6" key="2">
    <citation type="submission" date="2018-11" db="EMBL/GenBank/DDBJ databases">
        <title>Genome sequencing and analysis.</title>
        <authorList>
            <person name="Huang Y.-T."/>
        </authorList>
    </citation>
    <scope>NUCLEOTIDE SEQUENCE [LARGE SCALE GENOMIC DNA]</scope>
    <source>
        <strain evidence="3 6">SHIN</strain>
    </source>
</reference>
<dbReference type="GO" id="GO:0016020">
    <property type="term" value="C:membrane"/>
    <property type="evidence" value="ECO:0007669"/>
    <property type="project" value="TreeGrafter"/>
</dbReference>
<accession>A0A256GK63</accession>